<dbReference type="PROSITE" id="PS50940">
    <property type="entry name" value="CHIT_BIND_II"/>
    <property type="match status" value="4"/>
</dbReference>
<protein>
    <recommendedName>
        <fullName evidence="2">Chitin-binding type-2 domain-containing protein</fullName>
    </recommendedName>
</protein>
<dbReference type="Gene3D" id="2.170.140.10">
    <property type="entry name" value="Chitin binding domain"/>
    <property type="match status" value="4"/>
</dbReference>
<gene>
    <name evidence="3" type="ORF">PHYEVI_LOCUS6902</name>
</gene>
<dbReference type="EMBL" id="OU900096">
    <property type="protein sequence ID" value="CAG9860550.1"/>
    <property type="molecule type" value="Genomic_DNA"/>
</dbReference>
<evidence type="ECO:0000259" key="2">
    <source>
        <dbReference type="PROSITE" id="PS50940"/>
    </source>
</evidence>
<sequence length="661" mass="73791">MKSLNLILFALCGFFVSIECTKDVKCPKKINKDDIVLLPSNKNCSSFIQCLPDGSQVTFLCPSGLHFNPKNKVCDWPANAKCHDEIKCPSEGALLPNPGDCTTYIECSNDMPIIMPCPPGLYFNKDTKQCDYPESANCTSESIDYEVAKNQENFNDDIISKGISHDINAKCPKNIDQNEIILLPSSNKNCSSFIQCLPDGSESTFLCPSGLHFNSETKQCDCPTNAKCDDVIKYPSEDTLLPNTADCTTYIQCSKGPPLIMPCPTGLYFNKYTKQCDYPESANCNPESRIYEDDEEEYYNEETVSGSISNDITLVQVSLAEIFDFTDIDDPLNAVFPQSQKIQLKVTECKVNTKSGLKYGSCVPYGTCLLSRGAPNGFCGLLQTCCIYENTCGKSSNAKVSYFEETEISPGTTNCDYIIELRNKNICQVRLDFIKFNLAPAVLAQPQNLGNKIYKCIDDILRISPNHFNIPDLCGNNDKQHVYVHVNQTDGVTKGVQLHMMLANRNYNTQLFSPSWRIKITQLECPGTRGGINFGDNKDVIEDFPLLAPLGALQYFTEPTGYIKSFGFDGSVANQLSYTYGQEYAIAIKKDIGVCGIRFVPDYMYLPLDNPTGMIYKDSDCHHYLYVPELYIEDSASYANTLVSKLCLKNAENFRCKKNFL</sequence>
<dbReference type="OrthoDB" id="6378913at2759"/>
<dbReference type="Pfam" id="PF01607">
    <property type="entry name" value="CBM_14"/>
    <property type="match status" value="4"/>
</dbReference>
<feature type="domain" description="Chitin-binding type-2" evidence="2">
    <location>
        <begin position="23"/>
        <end position="84"/>
    </location>
</feature>
<evidence type="ECO:0000256" key="1">
    <source>
        <dbReference type="SAM" id="SignalP"/>
    </source>
</evidence>
<dbReference type="InterPro" id="IPR058698">
    <property type="entry name" value="CUB_metazoa"/>
</dbReference>
<name>A0A9N9TUA8_PHYSR</name>
<dbReference type="Pfam" id="PF26080">
    <property type="entry name" value="CUB_animal"/>
    <property type="match status" value="1"/>
</dbReference>
<evidence type="ECO:0000313" key="3">
    <source>
        <dbReference type="EMBL" id="CAG9860550.1"/>
    </source>
</evidence>
<feature type="domain" description="Chitin-binding type-2" evidence="2">
    <location>
        <begin position="85"/>
        <end position="140"/>
    </location>
</feature>
<dbReference type="InterPro" id="IPR036508">
    <property type="entry name" value="Chitin-bd_dom_sf"/>
</dbReference>
<dbReference type="AlphaFoldDB" id="A0A9N9TUA8"/>
<dbReference type="SUPFAM" id="SSF57625">
    <property type="entry name" value="Invertebrate chitin-binding proteins"/>
    <property type="match status" value="4"/>
</dbReference>
<reference evidence="3" key="1">
    <citation type="submission" date="2022-01" db="EMBL/GenBank/DDBJ databases">
        <authorList>
            <person name="King R."/>
        </authorList>
    </citation>
    <scope>NUCLEOTIDE SEQUENCE</scope>
</reference>
<feature type="chain" id="PRO_5040235705" description="Chitin-binding type-2 domain-containing protein" evidence="1">
    <location>
        <begin position="21"/>
        <end position="661"/>
    </location>
</feature>
<feature type="domain" description="Chitin-binding type-2" evidence="2">
    <location>
        <begin position="225"/>
        <end position="286"/>
    </location>
</feature>
<dbReference type="PANTHER" id="PTHR33236:SF12">
    <property type="entry name" value="CUB DOMAIN-CONTAINING PROTEIN-RELATED"/>
    <property type="match status" value="1"/>
</dbReference>
<keyword evidence="4" id="KW-1185">Reference proteome</keyword>
<keyword evidence="1" id="KW-0732">Signal</keyword>
<dbReference type="PANTHER" id="PTHR33236">
    <property type="entry name" value="INTRAFLAGELLAR TRANSPORT PROTEIN 122 FAMILY PROTEIN-RELATED"/>
    <property type="match status" value="1"/>
</dbReference>
<dbReference type="GO" id="GO:0008061">
    <property type="term" value="F:chitin binding"/>
    <property type="evidence" value="ECO:0007669"/>
    <property type="project" value="InterPro"/>
</dbReference>
<dbReference type="SMART" id="SM00494">
    <property type="entry name" value="ChtBD2"/>
    <property type="match status" value="4"/>
</dbReference>
<feature type="domain" description="Chitin-binding type-2" evidence="2">
    <location>
        <begin position="168"/>
        <end position="221"/>
    </location>
</feature>
<evidence type="ECO:0000313" key="4">
    <source>
        <dbReference type="Proteomes" id="UP001153712"/>
    </source>
</evidence>
<accession>A0A9N9TUA8</accession>
<dbReference type="GO" id="GO:0005576">
    <property type="term" value="C:extracellular region"/>
    <property type="evidence" value="ECO:0007669"/>
    <property type="project" value="InterPro"/>
</dbReference>
<proteinExistence type="predicted"/>
<dbReference type="Proteomes" id="UP001153712">
    <property type="component" value="Chromosome 3"/>
</dbReference>
<feature type="signal peptide" evidence="1">
    <location>
        <begin position="1"/>
        <end position="20"/>
    </location>
</feature>
<dbReference type="InterPro" id="IPR002557">
    <property type="entry name" value="Chitin-bd_dom"/>
</dbReference>
<organism evidence="3 4">
    <name type="scientific">Phyllotreta striolata</name>
    <name type="common">Striped flea beetle</name>
    <name type="synonym">Crioceris striolata</name>
    <dbReference type="NCBI Taxonomy" id="444603"/>
    <lineage>
        <taxon>Eukaryota</taxon>
        <taxon>Metazoa</taxon>
        <taxon>Ecdysozoa</taxon>
        <taxon>Arthropoda</taxon>
        <taxon>Hexapoda</taxon>
        <taxon>Insecta</taxon>
        <taxon>Pterygota</taxon>
        <taxon>Neoptera</taxon>
        <taxon>Endopterygota</taxon>
        <taxon>Coleoptera</taxon>
        <taxon>Polyphaga</taxon>
        <taxon>Cucujiformia</taxon>
        <taxon>Chrysomeloidea</taxon>
        <taxon>Chrysomelidae</taxon>
        <taxon>Galerucinae</taxon>
        <taxon>Alticini</taxon>
        <taxon>Phyllotreta</taxon>
    </lineage>
</organism>